<name>A0A8J3IXJ3_9CHLR</name>
<keyword evidence="2" id="KW-1185">Reference proteome</keyword>
<gene>
    <name evidence="1" type="ORF">KSF_086700</name>
</gene>
<dbReference type="Proteomes" id="UP000597444">
    <property type="component" value="Unassembled WGS sequence"/>
</dbReference>
<evidence type="ECO:0000313" key="1">
    <source>
        <dbReference type="EMBL" id="GHO98622.1"/>
    </source>
</evidence>
<reference evidence="1" key="1">
    <citation type="submission" date="2020-10" db="EMBL/GenBank/DDBJ databases">
        <title>Taxonomic study of unclassified bacteria belonging to the class Ktedonobacteria.</title>
        <authorList>
            <person name="Yabe S."/>
            <person name="Wang C.M."/>
            <person name="Zheng Y."/>
            <person name="Sakai Y."/>
            <person name="Cavaletti L."/>
            <person name="Monciardini P."/>
            <person name="Donadio S."/>
        </authorList>
    </citation>
    <scope>NUCLEOTIDE SEQUENCE</scope>
    <source>
        <strain evidence="1">ID150040</strain>
    </source>
</reference>
<comment type="caution">
    <text evidence="1">The sequence shown here is derived from an EMBL/GenBank/DDBJ whole genome shotgun (WGS) entry which is preliminary data.</text>
</comment>
<organism evidence="1 2">
    <name type="scientific">Reticulibacter mediterranei</name>
    <dbReference type="NCBI Taxonomy" id="2778369"/>
    <lineage>
        <taxon>Bacteria</taxon>
        <taxon>Bacillati</taxon>
        <taxon>Chloroflexota</taxon>
        <taxon>Ktedonobacteria</taxon>
        <taxon>Ktedonobacterales</taxon>
        <taxon>Reticulibacteraceae</taxon>
        <taxon>Reticulibacter</taxon>
    </lineage>
</organism>
<protein>
    <submittedName>
        <fullName evidence="1">Uncharacterized protein</fullName>
    </submittedName>
</protein>
<accession>A0A8J3IXJ3</accession>
<proteinExistence type="predicted"/>
<dbReference type="AlphaFoldDB" id="A0A8J3IXJ3"/>
<sequence length="66" mass="7604">MDFYEQAKAFLGAWNAAGGATDHWWREQLWQYISPRLIARSAGEANRYRTGNSRFISATKVCRQGH</sequence>
<evidence type="ECO:0000313" key="2">
    <source>
        <dbReference type="Proteomes" id="UP000597444"/>
    </source>
</evidence>
<dbReference type="EMBL" id="BNJK01000002">
    <property type="protein sequence ID" value="GHO98622.1"/>
    <property type="molecule type" value="Genomic_DNA"/>
</dbReference>